<dbReference type="GeneID" id="20640793"/>
<reference evidence="1 2" key="1">
    <citation type="journal article" date="2006" name="Science">
        <title>Phytophthora genome sequences uncover evolutionary origins and mechanisms of pathogenesis.</title>
        <authorList>
            <person name="Tyler B.M."/>
            <person name="Tripathy S."/>
            <person name="Zhang X."/>
            <person name="Dehal P."/>
            <person name="Jiang R.H."/>
            <person name="Aerts A."/>
            <person name="Arredondo F.D."/>
            <person name="Baxter L."/>
            <person name="Bensasson D."/>
            <person name="Beynon J.L."/>
            <person name="Chapman J."/>
            <person name="Damasceno C.M."/>
            <person name="Dorrance A.E."/>
            <person name="Dou D."/>
            <person name="Dickerman A.W."/>
            <person name="Dubchak I.L."/>
            <person name="Garbelotto M."/>
            <person name="Gijzen M."/>
            <person name="Gordon S.G."/>
            <person name="Govers F."/>
            <person name="Grunwald N.J."/>
            <person name="Huang W."/>
            <person name="Ivors K.L."/>
            <person name="Jones R.W."/>
            <person name="Kamoun S."/>
            <person name="Krampis K."/>
            <person name="Lamour K.H."/>
            <person name="Lee M.K."/>
            <person name="McDonald W.H."/>
            <person name="Medina M."/>
            <person name="Meijer H.J."/>
            <person name="Nordberg E.K."/>
            <person name="Maclean D.J."/>
            <person name="Ospina-Giraldo M.D."/>
            <person name="Morris P.F."/>
            <person name="Phuntumart V."/>
            <person name="Putnam N.H."/>
            <person name="Rash S."/>
            <person name="Rose J.K."/>
            <person name="Sakihama Y."/>
            <person name="Salamov A.A."/>
            <person name="Savidor A."/>
            <person name="Scheuring C.F."/>
            <person name="Smith B.M."/>
            <person name="Sobral B.W."/>
            <person name="Terry A."/>
            <person name="Torto-Alalibo T.A."/>
            <person name="Win J."/>
            <person name="Xu Z."/>
            <person name="Zhang H."/>
            <person name="Grigoriev I.V."/>
            <person name="Rokhsar D.S."/>
            <person name="Boore J.L."/>
        </authorList>
    </citation>
    <scope>NUCLEOTIDE SEQUENCE [LARGE SCALE GENOMIC DNA]</scope>
    <source>
        <strain evidence="1 2">P6497</strain>
    </source>
</reference>
<evidence type="ECO:0000313" key="2">
    <source>
        <dbReference type="Proteomes" id="UP000002640"/>
    </source>
</evidence>
<proteinExistence type="predicted"/>
<sequence length="84" mass="9650">MDVELERLGGDRRKCSVLPSKFFLAERKRHVLRHDPAQPVVKVMLPRTHRLEDERCTAANSSKRYVDVVSAVLDFDVRCQVCVA</sequence>
<dbReference type="Proteomes" id="UP000002640">
    <property type="component" value="Unassembled WGS sequence"/>
</dbReference>
<dbReference type="EMBL" id="JH159164">
    <property type="protein sequence ID" value="EGZ06101.1"/>
    <property type="molecule type" value="Genomic_DNA"/>
</dbReference>
<dbReference type="KEGG" id="psoj:PHYSODRAFT_289071"/>
<evidence type="ECO:0000313" key="1">
    <source>
        <dbReference type="EMBL" id="EGZ06101.1"/>
    </source>
</evidence>
<accession>G5AD47</accession>
<organism evidence="1 2">
    <name type="scientific">Phytophthora sojae (strain P6497)</name>
    <name type="common">Soybean stem and root rot agent</name>
    <name type="synonym">Phytophthora megasperma f. sp. glycines</name>
    <dbReference type="NCBI Taxonomy" id="1094619"/>
    <lineage>
        <taxon>Eukaryota</taxon>
        <taxon>Sar</taxon>
        <taxon>Stramenopiles</taxon>
        <taxon>Oomycota</taxon>
        <taxon>Peronosporomycetes</taxon>
        <taxon>Peronosporales</taxon>
        <taxon>Peronosporaceae</taxon>
        <taxon>Phytophthora</taxon>
    </lineage>
</organism>
<keyword evidence="2" id="KW-1185">Reference proteome</keyword>
<dbReference type="RefSeq" id="XP_009537998.1">
    <property type="nucleotide sequence ID" value="XM_009539703.1"/>
</dbReference>
<dbReference type="AlphaFoldDB" id="G5AD47"/>
<dbReference type="InParanoid" id="G5AD47"/>
<protein>
    <submittedName>
        <fullName evidence="1">Uncharacterized protein</fullName>
    </submittedName>
</protein>
<name>G5AD47_PHYSP</name>
<gene>
    <name evidence="1" type="ORF">PHYSODRAFT_289071</name>
</gene>